<dbReference type="PIRSF" id="PIRSF016578">
    <property type="entry name" value="HsaA"/>
    <property type="match status" value="1"/>
</dbReference>
<dbReference type="EMBL" id="JABBFX010000001">
    <property type="protein sequence ID" value="NML42350.1"/>
    <property type="molecule type" value="Genomic_DNA"/>
</dbReference>
<dbReference type="InterPro" id="IPR046373">
    <property type="entry name" value="Acyl-CoA_Oxase/DH_mid-dom_sf"/>
</dbReference>
<dbReference type="InterPro" id="IPR013786">
    <property type="entry name" value="AcylCoA_DH/ox_N"/>
</dbReference>
<name>A0A848GZV7_9BURK</name>
<dbReference type="Proteomes" id="UP000541185">
    <property type="component" value="Unassembled WGS sequence"/>
</dbReference>
<evidence type="ECO:0000313" key="6">
    <source>
        <dbReference type="EMBL" id="NML42350.1"/>
    </source>
</evidence>
<comment type="similarity">
    <text evidence="2">Belongs to the HpaH/HsaA monooxygenase family.</text>
</comment>
<dbReference type="Gene3D" id="1.20.140.10">
    <property type="entry name" value="Butyryl-CoA Dehydrogenase, subunit A, domain 3"/>
    <property type="match status" value="1"/>
</dbReference>
<dbReference type="InterPro" id="IPR013107">
    <property type="entry name" value="Acyl-CoA_DH_C"/>
</dbReference>
<dbReference type="SUPFAM" id="SSF56645">
    <property type="entry name" value="Acyl-CoA dehydrogenase NM domain-like"/>
    <property type="match status" value="1"/>
</dbReference>
<dbReference type="Pfam" id="PF08028">
    <property type="entry name" value="Acyl-CoA_dh_2"/>
    <property type="match status" value="1"/>
</dbReference>
<dbReference type="Gene3D" id="1.10.540.10">
    <property type="entry name" value="Acyl-CoA dehydrogenase/oxidase, N-terminal domain"/>
    <property type="match status" value="1"/>
</dbReference>
<accession>A0A848GZV7</accession>
<dbReference type="InterPro" id="IPR036250">
    <property type="entry name" value="AcylCo_DH-like_C"/>
</dbReference>
<organism evidence="6 7">
    <name type="scientific">Ramlibacter agri</name>
    <dbReference type="NCBI Taxonomy" id="2728837"/>
    <lineage>
        <taxon>Bacteria</taxon>
        <taxon>Pseudomonadati</taxon>
        <taxon>Pseudomonadota</taxon>
        <taxon>Betaproteobacteria</taxon>
        <taxon>Burkholderiales</taxon>
        <taxon>Comamonadaceae</taxon>
        <taxon>Ramlibacter</taxon>
    </lineage>
</organism>
<dbReference type="PROSITE" id="PS00073">
    <property type="entry name" value="ACYL_COA_DH_2"/>
    <property type="match status" value="1"/>
</dbReference>
<keyword evidence="7" id="KW-1185">Reference proteome</keyword>
<dbReference type="GO" id="GO:0033539">
    <property type="term" value="P:fatty acid beta-oxidation using acyl-CoA dehydrogenase"/>
    <property type="evidence" value="ECO:0007669"/>
    <property type="project" value="TreeGrafter"/>
</dbReference>
<comment type="caution">
    <text evidence="6">The sequence shown here is derived from an EMBL/GenBank/DDBJ whole genome shotgun (WGS) entry which is preliminary data.</text>
</comment>
<dbReference type="Gene3D" id="2.40.110.10">
    <property type="entry name" value="Butyryl-CoA Dehydrogenase, subunit A, domain 2"/>
    <property type="match status" value="1"/>
</dbReference>
<dbReference type="Pfam" id="PF02771">
    <property type="entry name" value="Acyl-CoA_dh_N"/>
    <property type="match status" value="1"/>
</dbReference>
<dbReference type="InterPro" id="IPR009100">
    <property type="entry name" value="AcylCoA_DH/oxidase_NM_dom_sf"/>
</dbReference>
<dbReference type="SUPFAM" id="SSF47203">
    <property type="entry name" value="Acyl-CoA dehydrogenase C-terminal domain-like"/>
    <property type="match status" value="1"/>
</dbReference>
<sequence length="414" mass="44459">MTPETGLLDRPPRATAGAPATRPGFDELLQRARELRPFLRERAQQTERDRRVGSEVSGLLKEAGLYRVVQPRRFGGWEFGLEELRQLAFELGRGCTSTGWCYGLSAANAWTLGMFPEQAQADVWAADPDVLLAACIAPTGKASRVEGGYRLDGRWGFASNCDNAGWLALGTMVDDGSGQPPRPMYLLVPRGDYEIVDNWHTVGLAGTGSKDIAIEREVFVPAHRSVSFADVLEQQAPGALVNEAALFRIPFLSGFPPLLANPAVAALQGALDEFVDSVAARTTRGAFAGGGSTIAQFGHVQTAVAEAEAAIDAAQLILQRDLRSASELAAAGVKLTKEQRIAFRRGHAYAVKLCVHAVNGLYDVVGGTGIHLESGIQRAWRDVNAVAHHISVNWNAVSTMAGQLRLGLPPRGQF</sequence>
<dbReference type="RefSeq" id="WP_169416565.1">
    <property type="nucleotide sequence ID" value="NZ_JABBFX010000001.1"/>
</dbReference>
<evidence type="ECO:0000313" key="7">
    <source>
        <dbReference type="Proteomes" id="UP000541185"/>
    </source>
</evidence>
<keyword evidence="1" id="KW-0560">Oxidoreductase</keyword>
<dbReference type="GO" id="GO:0050660">
    <property type="term" value="F:flavin adenine dinucleotide binding"/>
    <property type="evidence" value="ECO:0007669"/>
    <property type="project" value="InterPro"/>
</dbReference>
<feature type="domain" description="Acyl-CoA dehydrogenase C-terminal" evidence="5">
    <location>
        <begin position="260"/>
        <end position="394"/>
    </location>
</feature>
<evidence type="ECO:0000256" key="3">
    <source>
        <dbReference type="SAM" id="MobiDB-lite"/>
    </source>
</evidence>
<feature type="compositionally biased region" description="Low complexity" evidence="3">
    <location>
        <begin position="13"/>
        <end position="23"/>
    </location>
</feature>
<reference evidence="6 7" key="1">
    <citation type="submission" date="2020-04" db="EMBL/GenBank/DDBJ databases">
        <title>Ramlibacter sp. G-1-2-2 isolated from soil.</title>
        <authorList>
            <person name="Dahal R.H."/>
        </authorList>
    </citation>
    <scope>NUCLEOTIDE SEQUENCE [LARGE SCALE GENOMIC DNA]</scope>
    <source>
        <strain evidence="6 7">G-1-2-2</strain>
    </source>
</reference>
<gene>
    <name evidence="6" type="ORF">HHL11_01225</name>
</gene>
<feature type="region of interest" description="Disordered" evidence="3">
    <location>
        <begin position="1"/>
        <end position="23"/>
    </location>
</feature>
<dbReference type="PANTHER" id="PTHR48083">
    <property type="entry name" value="MEDIUM-CHAIN SPECIFIC ACYL-COA DEHYDROGENASE, MITOCHONDRIAL-RELATED"/>
    <property type="match status" value="1"/>
</dbReference>
<dbReference type="InterPro" id="IPR006089">
    <property type="entry name" value="Acyl-CoA_DH_CS"/>
</dbReference>
<evidence type="ECO:0000256" key="1">
    <source>
        <dbReference type="ARBA" id="ARBA00023002"/>
    </source>
</evidence>
<dbReference type="InterPro" id="IPR037069">
    <property type="entry name" value="AcylCoA_DH/ox_N_sf"/>
</dbReference>
<dbReference type="InterPro" id="IPR050741">
    <property type="entry name" value="Acyl-CoA_dehydrogenase"/>
</dbReference>
<dbReference type="GO" id="GO:0016712">
    <property type="term" value="F:oxidoreductase activity, acting on paired donors, with incorporation or reduction of molecular oxygen, reduced flavin or flavoprotein as one donor, and incorporation of one atom of oxygen"/>
    <property type="evidence" value="ECO:0007669"/>
    <property type="project" value="TreeGrafter"/>
</dbReference>
<dbReference type="AlphaFoldDB" id="A0A848GZV7"/>
<evidence type="ECO:0000259" key="4">
    <source>
        <dbReference type="Pfam" id="PF02771"/>
    </source>
</evidence>
<dbReference type="PANTHER" id="PTHR48083:SF19">
    <property type="entry name" value="FLAVIN-DEPENDENT MONOOXYGENASE, OXYGENASE SUBUNIT HSAA"/>
    <property type="match status" value="1"/>
</dbReference>
<evidence type="ECO:0000259" key="5">
    <source>
        <dbReference type="Pfam" id="PF08028"/>
    </source>
</evidence>
<proteinExistence type="inferred from homology"/>
<feature type="domain" description="Acyl-CoA dehydrogenase/oxidase N-terminal" evidence="4">
    <location>
        <begin position="39"/>
        <end position="124"/>
    </location>
</feature>
<dbReference type="GO" id="GO:0005737">
    <property type="term" value="C:cytoplasm"/>
    <property type="evidence" value="ECO:0007669"/>
    <property type="project" value="TreeGrafter"/>
</dbReference>
<evidence type="ECO:0000256" key="2">
    <source>
        <dbReference type="ARBA" id="ARBA00049661"/>
    </source>
</evidence>
<protein>
    <submittedName>
        <fullName evidence="6">Acyl-CoA dehydrogenase</fullName>
    </submittedName>
</protein>
<dbReference type="GO" id="GO:0003995">
    <property type="term" value="F:acyl-CoA dehydrogenase activity"/>
    <property type="evidence" value="ECO:0007669"/>
    <property type="project" value="InterPro"/>
</dbReference>